<dbReference type="OrthoDB" id="6191081at2"/>
<dbReference type="InterPro" id="IPR000160">
    <property type="entry name" value="GGDEF_dom"/>
</dbReference>
<accession>A0A432WYT1</accession>
<dbReference type="Gene3D" id="3.30.70.270">
    <property type="match status" value="1"/>
</dbReference>
<protein>
    <recommendedName>
        <fullName evidence="2">diguanylate cyclase</fullName>
        <ecNumber evidence="2">2.7.7.65</ecNumber>
    </recommendedName>
</protein>
<gene>
    <name evidence="7" type="ORF">CWE15_10480</name>
</gene>
<organism evidence="7 8">
    <name type="scientific">Aliidiomarina taiwanensis</name>
    <dbReference type="NCBI Taxonomy" id="946228"/>
    <lineage>
        <taxon>Bacteria</taxon>
        <taxon>Pseudomonadati</taxon>
        <taxon>Pseudomonadota</taxon>
        <taxon>Gammaproteobacteria</taxon>
        <taxon>Alteromonadales</taxon>
        <taxon>Idiomarinaceae</taxon>
        <taxon>Aliidiomarina</taxon>
    </lineage>
</organism>
<feature type="coiled-coil region" evidence="4">
    <location>
        <begin position="387"/>
        <end position="439"/>
    </location>
</feature>
<feature type="transmembrane region" description="Helical" evidence="5">
    <location>
        <begin position="442"/>
        <end position="461"/>
    </location>
</feature>
<dbReference type="CDD" id="cd01949">
    <property type="entry name" value="GGDEF"/>
    <property type="match status" value="1"/>
</dbReference>
<dbReference type="PANTHER" id="PTHR45138:SF9">
    <property type="entry name" value="DIGUANYLATE CYCLASE DGCM-RELATED"/>
    <property type="match status" value="1"/>
</dbReference>
<keyword evidence="5" id="KW-0472">Membrane</keyword>
<dbReference type="Proteomes" id="UP000286976">
    <property type="component" value="Unassembled WGS sequence"/>
</dbReference>
<dbReference type="SUPFAM" id="SSF48452">
    <property type="entry name" value="TPR-like"/>
    <property type="match status" value="1"/>
</dbReference>
<dbReference type="SUPFAM" id="SSF55073">
    <property type="entry name" value="Nucleotide cyclase"/>
    <property type="match status" value="1"/>
</dbReference>
<dbReference type="SMART" id="SM00028">
    <property type="entry name" value="TPR"/>
    <property type="match status" value="4"/>
</dbReference>
<comment type="caution">
    <text evidence="7">The sequence shown here is derived from an EMBL/GenBank/DDBJ whole genome shotgun (WGS) entry which is preliminary data.</text>
</comment>
<dbReference type="Gene3D" id="1.25.40.10">
    <property type="entry name" value="Tetratricopeptide repeat domain"/>
    <property type="match status" value="1"/>
</dbReference>
<proteinExistence type="predicted"/>
<dbReference type="InterPro" id="IPR011990">
    <property type="entry name" value="TPR-like_helical_dom_sf"/>
</dbReference>
<dbReference type="InterPro" id="IPR043128">
    <property type="entry name" value="Rev_trsase/Diguanyl_cyclase"/>
</dbReference>
<keyword evidence="4" id="KW-0175">Coiled coil</keyword>
<dbReference type="Pfam" id="PF00990">
    <property type="entry name" value="GGDEF"/>
    <property type="match status" value="1"/>
</dbReference>
<dbReference type="AlphaFoldDB" id="A0A432WYT1"/>
<dbReference type="InterPro" id="IPR029787">
    <property type="entry name" value="Nucleotide_cyclase"/>
</dbReference>
<dbReference type="GO" id="GO:0052621">
    <property type="term" value="F:diguanylate cyclase activity"/>
    <property type="evidence" value="ECO:0007669"/>
    <property type="project" value="UniProtKB-EC"/>
</dbReference>
<evidence type="ECO:0000256" key="3">
    <source>
        <dbReference type="ARBA" id="ARBA00034247"/>
    </source>
</evidence>
<evidence type="ECO:0000256" key="5">
    <source>
        <dbReference type="SAM" id="Phobius"/>
    </source>
</evidence>
<dbReference type="InterPro" id="IPR019734">
    <property type="entry name" value="TPR_rpt"/>
</dbReference>
<name>A0A432WYT1_9GAMM</name>
<dbReference type="Pfam" id="PF13181">
    <property type="entry name" value="TPR_8"/>
    <property type="match status" value="2"/>
</dbReference>
<evidence type="ECO:0000259" key="6">
    <source>
        <dbReference type="PROSITE" id="PS50887"/>
    </source>
</evidence>
<dbReference type="FunFam" id="3.30.70.270:FF:000001">
    <property type="entry name" value="Diguanylate cyclase domain protein"/>
    <property type="match status" value="1"/>
</dbReference>
<dbReference type="NCBIfam" id="TIGR00254">
    <property type="entry name" value="GGDEF"/>
    <property type="match status" value="1"/>
</dbReference>
<evidence type="ECO:0000256" key="1">
    <source>
        <dbReference type="ARBA" id="ARBA00001946"/>
    </source>
</evidence>
<sequence length="687" mass="77360">MGNDMQYSLITLARLLTYFLWVSTASLFLHAGVVAQETTNLETQLDQYLLGYSQGTATLADLDAIYRQMNSNTPIQTRTRAFGYRVMAMSPTEIDEQTLNAAIALAEEANKSGVTAAITEMKALLVNLYFNQGDTRAALVELELLGRLLPDVSSPRVRFLSHQAAGQLLGSVGDYEQALSHYLQAAEAVNETDNMLTLRRRMLVTEGIARVHTGMRQYERSLESTINLIEIAEAAGLEKEYARLYLFKGYLQSILLQLEAAIASFETSIEWAKQFDDQETILLNMNNIGSTLMELERYEEARDILSAALSEAERVNDTLTSRLLHFNLLYIDVMQGTLESVPALEQAAEQVRHVISESEYIDLLQYMAKAYEHAGLYEKTIDVLKTQRELQQEFSRKERNKAIQELQLRAQANEQAIEIELLEQRNLAQQSKLRNADLQKKVFYLLSLVIVLASLLLLLAWRAARRANIRLQSLNQELEYQSSHDPLTGLLNRRSFQAAMTNKQRLSDSSNKDKHPDALILLDVDYFKKVNDRKGHAAGDKVLVELAQRLRSLSRNTDMVVRWGGEEFLIYLKEMDPSFLPTYVEKLLKTIGETPVEAAGKTISVTATAGFISFPFESGVETIHDWERCLQIADMALYLGKVQGRNQALGVMELLEENKAGLEALEHNLSGAIEKGWVRTTHVPGPA</sequence>
<dbReference type="SMART" id="SM00267">
    <property type="entry name" value="GGDEF"/>
    <property type="match status" value="1"/>
</dbReference>
<keyword evidence="5" id="KW-0812">Transmembrane</keyword>
<dbReference type="PROSITE" id="PS50887">
    <property type="entry name" value="GGDEF"/>
    <property type="match status" value="1"/>
</dbReference>
<evidence type="ECO:0000256" key="2">
    <source>
        <dbReference type="ARBA" id="ARBA00012528"/>
    </source>
</evidence>
<reference evidence="7 8" key="1">
    <citation type="journal article" date="2011" name="Front. Microbiol.">
        <title>Genomic signatures of strain selection and enhancement in Bacillus atrophaeus var. globigii, a historical biowarfare simulant.</title>
        <authorList>
            <person name="Gibbons H.S."/>
            <person name="Broomall S.M."/>
            <person name="McNew L.A."/>
            <person name="Daligault H."/>
            <person name="Chapman C."/>
            <person name="Bruce D."/>
            <person name="Karavis M."/>
            <person name="Krepps M."/>
            <person name="McGregor P.A."/>
            <person name="Hong C."/>
            <person name="Park K.H."/>
            <person name="Akmal A."/>
            <person name="Feldman A."/>
            <person name="Lin J.S."/>
            <person name="Chang W.E."/>
            <person name="Higgs B.W."/>
            <person name="Demirev P."/>
            <person name="Lindquist J."/>
            <person name="Liem A."/>
            <person name="Fochler E."/>
            <person name="Read T.D."/>
            <person name="Tapia R."/>
            <person name="Johnson S."/>
            <person name="Bishop-Lilly K.A."/>
            <person name="Detter C."/>
            <person name="Han C."/>
            <person name="Sozhamannan S."/>
            <person name="Rosenzweig C.N."/>
            <person name="Skowronski E.W."/>
        </authorList>
    </citation>
    <scope>NUCLEOTIDE SEQUENCE [LARGE SCALE GENOMIC DNA]</scope>
    <source>
        <strain evidence="7 8">AIT1</strain>
    </source>
</reference>
<dbReference type="InterPro" id="IPR050469">
    <property type="entry name" value="Diguanylate_Cyclase"/>
</dbReference>
<comment type="cofactor">
    <cofactor evidence="1">
        <name>Mg(2+)</name>
        <dbReference type="ChEBI" id="CHEBI:18420"/>
    </cofactor>
</comment>
<keyword evidence="8" id="KW-1185">Reference proteome</keyword>
<dbReference type="EC" id="2.7.7.65" evidence="2"/>
<evidence type="ECO:0000313" key="7">
    <source>
        <dbReference type="EMBL" id="RUO38919.1"/>
    </source>
</evidence>
<feature type="domain" description="GGDEF" evidence="6">
    <location>
        <begin position="515"/>
        <end position="653"/>
    </location>
</feature>
<dbReference type="EMBL" id="PIPQ01000008">
    <property type="protein sequence ID" value="RUO38919.1"/>
    <property type="molecule type" value="Genomic_DNA"/>
</dbReference>
<keyword evidence="5" id="KW-1133">Transmembrane helix</keyword>
<evidence type="ECO:0000313" key="8">
    <source>
        <dbReference type="Proteomes" id="UP000286976"/>
    </source>
</evidence>
<comment type="catalytic activity">
    <reaction evidence="3">
        <text>2 GTP = 3',3'-c-di-GMP + 2 diphosphate</text>
        <dbReference type="Rhea" id="RHEA:24898"/>
        <dbReference type="ChEBI" id="CHEBI:33019"/>
        <dbReference type="ChEBI" id="CHEBI:37565"/>
        <dbReference type="ChEBI" id="CHEBI:58805"/>
        <dbReference type="EC" id="2.7.7.65"/>
    </reaction>
</comment>
<dbReference type="PANTHER" id="PTHR45138">
    <property type="entry name" value="REGULATORY COMPONENTS OF SENSORY TRANSDUCTION SYSTEM"/>
    <property type="match status" value="1"/>
</dbReference>
<evidence type="ECO:0000256" key="4">
    <source>
        <dbReference type="SAM" id="Coils"/>
    </source>
</evidence>
<dbReference type="RefSeq" id="WP_126758032.1">
    <property type="nucleotide sequence ID" value="NZ_PIPQ01000008.1"/>
</dbReference>